<gene>
    <name evidence="2" type="ORF">EDD29_6620</name>
</gene>
<evidence type="ECO:0000259" key="1">
    <source>
        <dbReference type="Pfam" id="PF13452"/>
    </source>
</evidence>
<keyword evidence="3" id="KW-1185">Reference proteome</keyword>
<dbReference type="InterPro" id="IPR039569">
    <property type="entry name" value="FAS1-like_DH_region"/>
</dbReference>
<evidence type="ECO:0000313" key="2">
    <source>
        <dbReference type="EMBL" id="ROO88935.1"/>
    </source>
</evidence>
<name>A0A3N1D5W9_9ACTN</name>
<dbReference type="SUPFAM" id="SSF54637">
    <property type="entry name" value="Thioesterase/thiol ester dehydrase-isomerase"/>
    <property type="match status" value="2"/>
</dbReference>
<dbReference type="Proteomes" id="UP000272400">
    <property type="component" value="Unassembled WGS sequence"/>
</dbReference>
<protein>
    <submittedName>
        <fullName evidence="2">3-methylfumaryl-CoA hydratase</fullName>
    </submittedName>
</protein>
<feature type="domain" description="FAS1-like dehydratase" evidence="1">
    <location>
        <begin position="64"/>
        <end position="126"/>
    </location>
</feature>
<organism evidence="2 3">
    <name type="scientific">Actinocorallia herbida</name>
    <dbReference type="NCBI Taxonomy" id="58109"/>
    <lineage>
        <taxon>Bacteria</taxon>
        <taxon>Bacillati</taxon>
        <taxon>Actinomycetota</taxon>
        <taxon>Actinomycetes</taxon>
        <taxon>Streptosporangiales</taxon>
        <taxon>Thermomonosporaceae</taxon>
        <taxon>Actinocorallia</taxon>
    </lineage>
</organism>
<reference evidence="2 3" key="1">
    <citation type="submission" date="2018-11" db="EMBL/GenBank/DDBJ databases">
        <title>Sequencing the genomes of 1000 actinobacteria strains.</title>
        <authorList>
            <person name="Klenk H.-P."/>
        </authorList>
    </citation>
    <scope>NUCLEOTIDE SEQUENCE [LARGE SCALE GENOMIC DNA]</scope>
    <source>
        <strain evidence="2 3">DSM 44254</strain>
    </source>
</reference>
<sequence length="269" mass="29214">MSWAPGPVETVDVIAEGPVRALAGLLDIDPPAEALPPLWHWLFHLDRYPQAALGPDGHPRDGHFLPPLPDRRRMFAGARFTAHAPIRIGDEVVKHSALTSVAEKEGRSGRLLFTTVRHRLLRGGELLAVEEQDIVYRSGDAPASAEPPIRPDGKGLRRTDERAFALSADPALLFRFSALTYNAHRIHYDFAYATEVEGHRGLVVHGPLLAVLMAELGRTAQASPEALSFTLRRPVFAGTNATVERTDDGAKVTNEAGETAAVMTFTSGV</sequence>
<dbReference type="InterPro" id="IPR052741">
    <property type="entry name" value="Mitochondrial_HTD2"/>
</dbReference>
<dbReference type="EMBL" id="RJKE01000001">
    <property type="protein sequence ID" value="ROO88935.1"/>
    <property type="molecule type" value="Genomic_DNA"/>
</dbReference>
<dbReference type="InterPro" id="IPR029069">
    <property type="entry name" value="HotDog_dom_sf"/>
</dbReference>
<dbReference type="GO" id="GO:0019171">
    <property type="term" value="F:(3R)-hydroxyacyl-[acyl-carrier-protein] dehydratase activity"/>
    <property type="evidence" value="ECO:0007669"/>
    <property type="project" value="TreeGrafter"/>
</dbReference>
<dbReference type="PANTHER" id="PTHR28152:SF1">
    <property type="entry name" value="HYDROXYACYL-THIOESTER DEHYDRATASE TYPE 2, MITOCHONDRIAL"/>
    <property type="match status" value="1"/>
</dbReference>
<dbReference type="AlphaFoldDB" id="A0A3N1D5W9"/>
<dbReference type="OrthoDB" id="7183822at2"/>
<comment type="caution">
    <text evidence="2">The sequence shown here is derived from an EMBL/GenBank/DDBJ whole genome shotgun (WGS) entry which is preliminary data.</text>
</comment>
<evidence type="ECO:0000313" key="3">
    <source>
        <dbReference type="Proteomes" id="UP000272400"/>
    </source>
</evidence>
<accession>A0A3N1D5W9</accession>
<dbReference type="Gene3D" id="3.10.129.10">
    <property type="entry name" value="Hotdog Thioesterase"/>
    <property type="match status" value="2"/>
</dbReference>
<proteinExistence type="predicted"/>
<dbReference type="PANTHER" id="PTHR28152">
    <property type="entry name" value="HYDROXYACYL-THIOESTER DEHYDRATASE TYPE 2, MITOCHONDRIAL"/>
    <property type="match status" value="1"/>
</dbReference>
<dbReference type="Pfam" id="PF13452">
    <property type="entry name" value="FAS1_DH_region"/>
    <property type="match status" value="1"/>
</dbReference>